<evidence type="ECO:0000259" key="1">
    <source>
        <dbReference type="Pfam" id="PF03551"/>
    </source>
</evidence>
<dbReference type="PANTHER" id="PTHR33169:SF14">
    <property type="entry name" value="TRANSCRIPTIONAL REGULATOR RV3488"/>
    <property type="match status" value="1"/>
</dbReference>
<gene>
    <name evidence="2" type="primary">phaQ</name>
    <name evidence="2" type="ORF">JNE38_08260</name>
</gene>
<sequence length="150" mass="17189">MMTKDNTSGGLAGAPKNIVLPFILLLLSRMPAHGYELMQQLTSLGFLSVDQGNFYRLMRQLEKDNYVNSEWDTTTSGPAKRLYSLTDIGEKYLQQYADELQRYQTMLSHFFSMYSSMFDLYMLPVRKDGDRVEKHNQKNGSGHDESEGTP</sequence>
<dbReference type="RefSeq" id="WP_203356113.1">
    <property type="nucleotide sequence ID" value="NZ_CP069127.1"/>
</dbReference>
<accession>A0ABX7FSP5</accession>
<dbReference type="InterPro" id="IPR036390">
    <property type="entry name" value="WH_DNA-bd_sf"/>
</dbReference>
<dbReference type="Pfam" id="PF03551">
    <property type="entry name" value="PadR"/>
    <property type="match status" value="1"/>
</dbReference>
<name>A0ABX7FSP5_BRECH</name>
<dbReference type="InterPro" id="IPR036388">
    <property type="entry name" value="WH-like_DNA-bd_sf"/>
</dbReference>
<dbReference type="InterPro" id="IPR052509">
    <property type="entry name" value="Metal_resp_DNA-bind_regulator"/>
</dbReference>
<dbReference type="SUPFAM" id="SSF46785">
    <property type="entry name" value="Winged helix' DNA-binding domain"/>
    <property type="match status" value="1"/>
</dbReference>
<dbReference type="Gene3D" id="1.10.10.10">
    <property type="entry name" value="Winged helix-like DNA-binding domain superfamily/Winged helix DNA-binding domain"/>
    <property type="match status" value="1"/>
</dbReference>
<feature type="domain" description="Transcription regulator PadR N-terminal" evidence="1">
    <location>
        <begin position="23"/>
        <end position="95"/>
    </location>
</feature>
<organism evidence="2 3">
    <name type="scientific">Brevibacillus choshinensis</name>
    <dbReference type="NCBI Taxonomy" id="54911"/>
    <lineage>
        <taxon>Bacteria</taxon>
        <taxon>Bacillati</taxon>
        <taxon>Bacillota</taxon>
        <taxon>Bacilli</taxon>
        <taxon>Bacillales</taxon>
        <taxon>Paenibacillaceae</taxon>
        <taxon>Brevibacillus</taxon>
    </lineage>
</organism>
<dbReference type="InterPro" id="IPR005149">
    <property type="entry name" value="Tscrpt_reg_PadR_N"/>
</dbReference>
<protein>
    <submittedName>
        <fullName evidence="2">Poly-beta-hydroxybutyrate-responsive repressor</fullName>
    </submittedName>
</protein>
<dbReference type="PANTHER" id="PTHR33169">
    <property type="entry name" value="PADR-FAMILY TRANSCRIPTIONAL REGULATOR"/>
    <property type="match status" value="1"/>
</dbReference>
<keyword evidence="3" id="KW-1185">Reference proteome</keyword>
<proteinExistence type="predicted"/>
<evidence type="ECO:0000313" key="2">
    <source>
        <dbReference type="EMBL" id="QRG69116.1"/>
    </source>
</evidence>
<dbReference type="EMBL" id="CP069127">
    <property type="protein sequence ID" value="QRG69116.1"/>
    <property type="molecule type" value="Genomic_DNA"/>
</dbReference>
<dbReference type="Proteomes" id="UP000596248">
    <property type="component" value="Chromosome"/>
</dbReference>
<dbReference type="InterPro" id="IPR014091">
    <property type="entry name" value="Tscrpt_rep_PHB_PhaQ"/>
</dbReference>
<evidence type="ECO:0000313" key="3">
    <source>
        <dbReference type="Proteomes" id="UP000596248"/>
    </source>
</evidence>
<reference evidence="2 3" key="1">
    <citation type="submission" date="2021-01" db="EMBL/GenBank/DDBJ databases">
        <title>Identification of strong promoters based on the transcriptome of Brevibacillus choshinensis.</title>
        <authorList>
            <person name="Yao D."/>
            <person name="Zhang K."/>
            <person name="Wu J."/>
        </authorList>
    </citation>
    <scope>NUCLEOTIDE SEQUENCE [LARGE SCALE GENOMIC DNA]</scope>
    <source>
        <strain evidence="2 3">HPD31-SP3</strain>
    </source>
</reference>
<dbReference type="NCBIfam" id="TIGR02719">
    <property type="entry name" value="repress_PhaQ"/>
    <property type="match status" value="1"/>
</dbReference>